<name>A0A7W9Q473_9ACTN</name>
<dbReference type="Proteomes" id="UP000588098">
    <property type="component" value="Unassembled WGS sequence"/>
</dbReference>
<comment type="caution">
    <text evidence="1">The sequence shown here is derived from an EMBL/GenBank/DDBJ whole genome shotgun (WGS) entry which is preliminary data.</text>
</comment>
<protein>
    <submittedName>
        <fullName evidence="1">Uncharacterized protein</fullName>
    </submittedName>
</protein>
<gene>
    <name evidence="1" type="ORF">FHS42_000341</name>
</gene>
<sequence>MPLHLGNRVLAQLGDTSGAVIQEDIEPHLTWLIEPNAPAVQHLRADDRCTLAGDDGSFLFVPGMTRDHLVWWRITPEPDRLLTDAPRLADAITTTLHHRTPGGAAR</sequence>
<accession>A0A7W9Q473</accession>
<keyword evidence="2" id="KW-1185">Reference proteome</keyword>
<dbReference type="EMBL" id="JACHJL010000001">
    <property type="protein sequence ID" value="MBB5933323.1"/>
    <property type="molecule type" value="Genomic_DNA"/>
</dbReference>
<reference evidence="1 2" key="1">
    <citation type="submission" date="2020-08" db="EMBL/GenBank/DDBJ databases">
        <title>Genomic Encyclopedia of Type Strains, Phase III (KMG-III): the genomes of soil and plant-associated and newly described type strains.</title>
        <authorList>
            <person name="Whitman W."/>
        </authorList>
    </citation>
    <scope>NUCLEOTIDE SEQUENCE [LARGE SCALE GENOMIC DNA]</scope>
    <source>
        <strain evidence="1 2">CECT 8305</strain>
    </source>
</reference>
<organism evidence="1 2">
    <name type="scientific">Streptomyces zagrosensis</name>
    <dbReference type="NCBI Taxonomy" id="1042984"/>
    <lineage>
        <taxon>Bacteria</taxon>
        <taxon>Bacillati</taxon>
        <taxon>Actinomycetota</taxon>
        <taxon>Actinomycetes</taxon>
        <taxon>Kitasatosporales</taxon>
        <taxon>Streptomycetaceae</taxon>
        <taxon>Streptomyces</taxon>
    </lineage>
</organism>
<proteinExistence type="predicted"/>
<evidence type="ECO:0000313" key="1">
    <source>
        <dbReference type="EMBL" id="MBB5933323.1"/>
    </source>
</evidence>
<dbReference type="RefSeq" id="WP_184568655.1">
    <property type="nucleotide sequence ID" value="NZ_JACHJL010000001.1"/>
</dbReference>
<dbReference type="AlphaFoldDB" id="A0A7W9Q473"/>
<evidence type="ECO:0000313" key="2">
    <source>
        <dbReference type="Proteomes" id="UP000588098"/>
    </source>
</evidence>